<name>K6WX37_9ALTE</name>
<keyword evidence="4" id="KW-1185">Reference proteome</keyword>
<dbReference type="OrthoDB" id="6385530at2"/>
<dbReference type="EMBL" id="BAEN01000014">
    <property type="protein sequence ID" value="GAC13014.1"/>
    <property type="molecule type" value="Genomic_DNA"/>
</dbReference>
<dbReference type="AlphaFoldDB" id="K6WX37"/>
<feature type="coiled-coil region" evidence="1">
    <location>
        <begin position="74"/>
        <end position="139"/>
    </location>
</feature>
<feature type="compositionally biased region" description="Polar residues" evidence="2">
    <location>
        <begin position="49"/>
        <end position="58"/>
    </location>
</feature>
<proteinExistence type="predicted"/>
<accession>K6WX37</accession>
<dbReference type="STRING" id="1127673.GLIP_0367"/>
<feature type="compositionally biased region" description="Polar residues" evidence="2">
    <location>
        <begin position="32"/>
        <end position="42"/>
    </location>
</feature>
<evidence type="ECO:0000256" key="2">
    <source>
        <dbReference type="SAM" id="MobiDB-lite"/>
    </source>
</evidence>
<comment type="caution">
    <text evidence="3">The sequence shown here is derived from an EMBL/GenBank/DDBJ whole genome shotgun (WGS) entry which is preliminary data.</text>
</comment>
<evidence type="ECO:0000313" key="3">
    <source>
        <dbReference type="EMBL" id="GAC13014.1"/>
    </source>
</evidence>
<keyword evidence="1" id="KW-0175">Coiled coil</keyword>
<sequence length="170" mass="19330">MIVTSADYSHWQVRYGHGNTTKTSEKSEEQRQSFALSSGNDLQSDKQKTLSADSTSTNELAKTNAEEFYQNSYAQLLANRLGIDKQKIDELEAELEAKQQEYEALSKQVPRSAENQKNIDFLANKIEQLKIALENYIEQSSKRGVEQEMTNNATKRNLSQFENITSILTL</sequence>
<evidence type="ECO:0000256" key="1">
    <source>
        <dbReference type="SAM" id="Coils"/>
    </source>
</evidence>
<feature type="region of interest" description="Disordered" evidence="2">
    <location>
        <begin position="17"/>
        <end position="58"/>
    </location>
</feature>
<gene>
    <name evidence="3" type="ORF">GLIP_0367</name>
</gene>
<dbReference type="RefSeq" id="WP_008842834.1">
    <property type="nucleotide sequence ID" value="NZ_BAEN01000014.1"/>
</dbReference>
<dbReference type="Proteomes" id="UP000006334">
    <property type="component" value="Unassembled WGS sequence"/>
</dbReference>
<protein>
    <submittedName>
        <fullName evidence="3">Uncharacterized protein</fullName>
    </submittedName>
</protein>
<reference evidence="3 4" key="1">
    <citation type="journal article" date="2017" name="Antonie Van Leeuwenhoek">
        <title>Rhizobium rhizosphaerae sp. nov., a novel species isolated from rice rhizosphere.</title>
        <authorList>
            <person name="Zhao J.J."/>
            <person name="Zhang J."/>
            <person name="Zhang R.J."/>
            <person name="Zhang C.W."/>
            <person name="Yin H.Q."/>
            <person name="Zhang X.X."/>
        </authorList>
    </citation>
    <scope>NUCLEOTIDE SEQUENCE [LARGE SCALE GENOMIC DNA]</scope>
    <source>
        <strain evidence="3 4">E3</strain>
    </source>
</reference>
<evidence type="ECO:0000313" key="4">
    <source>
        <dbReference type="Proteomes" id="UP000006334"/>
    </source>
</evidence>
<organism evidence="3 4">
    <name type="scientific">Aliiglaciecola lipolytica E3</name>
    <dbReference type="NCBI Taxonomy" id="1127673"/>
    <lineage>
        <taxon>Bacteria</taxon>
        <taxon>Pseudomonadati</taxon>
        <taxon>Pseudomonadota</taxon>
        <taxon>Gammaproteobacteria</taxon>
        <taxon>Alteromonadales</taxon>
        <taxon>Alteromonadaceae</taxon>
        <taxon>Aliiglaciecola</taxon>
    </lineage>
</organism>